<dbReference type="InterPro" id="IPR050903">
    <property type="entry name" value="Bact_Chemotaxis_MeTrfase"/>
</dbReference>
<dbReference type="PANTHER" id="PTHR24422">
    <property type="entry name" value="CHEMOTAXIS PROTEIN METHYLTRANSFERASE"/>
    <property type="match status" value="1"/>
</dbReference>
<keyword evidence="4 7" id="KW-0808">Transferase</keyword>
<organism evidence="7 8">
    <name type="scientific">Desulfamplus magnetovallimortis</name>
    <dbReference type="NCBI Taxonomy" id="1246637"/>
    <lineage>
        <taxon>Bacteria</taxon>
        <taxon>Pseudomonadati</taxon>
        <taxon>Thermodesulfobacteriota</taxon>
        <taxon>Desulfobacteria</taxon>
        <taxon>Desulfobacterales</taxon>
        <taxon>Desulfobacteraceae</taxon>
        <taxon>Desulfamplus</taxon>
    </lineage>
</organism>
<dbReference type="CDD" id="cd02440">
    <property type="entry name" value="AdoMet_MTases"/>
    <property type="match status" value="1"/>
</dbReference>
<evidence type="ECO:0000256" key="4">
    <source>
        <dbReference type="ARBA" id="ARBA00022679"/>
    </source>
</evidence>
<dbReference type="InterPro" id="IPR029063">
    <property type="entry name" value="SAM-dependent_MTases_sf"/>
</dbReference>
<dbReference type="PRINTS" id="PR00996">
    <property type="entry name" value="CHERMTFRASE"/>
</dbReference>
<keyword evidence="8" id="KW-1185">Reference proteome</keyword>
<dbReference type="AlphaFoldDB" id="A0A1W1HC77"/>
<comment type="catalytic activity">
    <reaction evidence="1">
        <text>L-glutamyl-[protein] + S-adenosyl-L-methionine = [protein]-L-glutamate 5-O-methyl ester + S-adenosyl-L-homocysteine</text>
        <dbReference type="Rhea" id="RHEA:24452"/>
        <dbReference type="Rhea" id="RHEA-COMP:10208"/>
        <dbReference type="Rhea" id="RHEA-COMP:10311"/>
        <dbReference type="ChEBI" id="CHEBI:29973"/>
        <dbReference type="ChEBI" id="CHEBI:57856"/>
        <dbReference type="ChEBI" id="CHEBI:59789"/>
        <dbReference type="ChEBI" id="CHEBI:82795"/>
        <dbReference type="EC" id="2.1.1.80"/>
    </reaction>
</comment>
<dbReference type="GO" id="GO:0032259">
    <property type="term" value="P:methylation"/>
    <property type="evidence" value="ECO:0007669"/>
    <property type="project" value="UniProtKB-KW"/>
</dbReference>
<dbReference type="PIRSF" id="PIRSF000410">
    <property type="entry name" value="CheR"/>
    <property type="match status" value="1"/>
</dbReference>
<dbReference type="SUPFAM" id="SSF47757">
    <property type="entry name" value="Chemotaxis receptor methyltransferase CheR, N-terminal domain"/>
    <property type="match status" value="1"/>
</dbReference>
<dbReference type="OrthoDB" id="9786165at2"/>
<evidence type="ECO:0000256" key="3">
    <source>
        <dbReference type="ARBA" id="ARBA00022603"/>
    </source>
</evidence>
<dbReference type="InterPro" id="IPR000780">
    <property type="entry name" value="CheR_MeTrfase"/>
</dbReference>
<dbReference type="RefSeq" id="WP_080807367.1">
    <property type="nucleotide sequence ID" value="NZ_LT828557.1"/>
</dbReference>
<evidence type="ECO:0000313" key="7">
    <source>
        <dbReference type="EMBL" id="SLM30036.1"/>
    </source>
</evidence>
<dbReference type="SMART" id="SM00138">
    <property type="entry name" value="MeTrc"/>
    <property type="match status" value="1"/>
</dbReference>
<evidence type="ECO:0000259" key="6">
    <source>
        <dbReference type="PROSITE" id="PS50123"/>
    </source>
</evidence>
<dbReference type="SUPFAM" id="SSF53335">
    <property type="entry name" value="S-adenosyl-L-methionine-dependent methyltransferases"/>
    <property type="match status" value="1"/>
</dbReference>
<evidence type="ECO:0000256" key="2">
    <source>
        <dbReference type="ARBA" id="ARBA00012534"/>
    </source>
</evidence>
<dbReference type="Proteomes" id="UP000191931">
    <property type="component" value="Unassembled WGS sequence"/>
</dbReference>
<dbReference type="Pfam" id="PF01739">
    <property type="entry name" value="CheR"/>
    <property type="match status" value="1"/>
</dbReference>
<dbReference type="GO" id="GO:0008983">
    <property type="term" value="F:protein-glutamate O-methyltransferase activity"/>
    <property type="evidence" value="ECO:0007669"/>
    <property type="project" value="UniProtKB-EC"/>
</dbReference>
<dbReference type="PANTHER" id="PTHR24422:SF26">
    <property type="entry name" value="CHEMOTAXIS PROTEIN METHYLTRANSFERASE"/>
    <property type="match status" value="1"/>
</dbReference>
<dbReference type="Pfam" id="PF03705">
    <property type="entry name" value="CheR_N"/>
    <property type="match status" value="1"/>
</dbReference>
<protein>
    <recommendedName>
        <fullName evidence="2">protein-glutamate O-methyltransferase</fullName>
        <ecNumber evidence="2">2.1.1.80</ecNumber>
    </recommendedName>
</protein>
<dbReference type="Gene3D" id="3.40.50.150">
    <property type="entry name" value="Vaccinia Virus protein VP39"/>
    <property type="match status" value="1"/>
</dbReference>
<reference evidence="7 8" key="1">
    <citation type="submission" date="2017-03" db="EMBL/GenBank/DDBJ databases">
        <authorList>
            <person name="Afonso C.L."/>
            <person name="Miller P.J."/>
            <person name="Scott M.A."/>
            <person name="Spackman E."/>
            <person name="Goraichik I."/>
            <person name="Dimitrov K.M."/>
            <person name="Suarez D.L."/>
            <person name="Swayne D.E."/>
        </authorList>
    </citation>
    <scope>NUCLEOTIDE SEQUENCE [LARGE SCALE GENOMIC DNA]</scope>
    <source>
        <strain evidence="7">PRJEB14757</strain>
    </source>
</reference>
<dbReference type="STRING" id="1246637.MTBBW1_2080004"/>
<dbReference type="InterPro" id="IPR022642">
    <property type="entry name" value="CheR_C"/>
</dbReference>
<dbReference type="InterPro" id="IPR022641">
    <property type="entry name" value="CheR_N"/>
</dbReference>
<dbReference type="InterPro" id="IPR036804">
    <property type="entry name" value="CheR_N_sf"/>
</dbReference>
<accession>A0A1W1HC77</accession>
<gene>
    <name evidence="7" type="ORF">MTBBW1_2080004</name>
</gene>
<feature type="domain" description="CheR-type methyltransferase" evidence="6">
    <location>
        <begin position="1"/>
        <end position="281"/>
    </location>
</feature>
<dbReference type="InterPro" id="IPR026024">
    <property type="entry name" value="Chemotaxis_MeTrfase_CheR"/>
</dbReference>
<keyword evidence="5" id="KW-0949">S-adenosyl-L-methionine</keyword>
<name>A0A1W1HC77_9BACT</name>
<proteinExistence type="predicted"/>
<evidence type="ECO:0000256" key="5">
    <source>
        <dbReference type="ARBA" id="ARBA00022691"/>
    </source>
</evidence>
<dbReference type="PROSITE" id="PS50123">
    <property type="entry name" value="CHER"/>
    <property type="match status" value="1"/>
</dbReference>
<keyword evidence="3 7" id="KW-0489">Methyltransferase</keyword>
<sequence length="281" mass="31665">MSAIDISNKQFKTLANLIYSESGIHIHDGKMELLKSKIAKRMRATRISSCSSYLEYLIDNKDEIIEFIDTVTTNHSFFFRENRSIENMIRFLTDRGSMTGKGNASFHGAVGNGVASSFKLWCAACSTGDEPYSVAIQLLERGLDFNILATDISHSVLNVAIKGIYSSERVKNVPVPLLHRYFQKGNGKQSGFVRVKKTVMEHVAFKKFNLVTDAVPQEQYDVVLCRNVMIYFDNATTENVINRLYHALKPGGLFIIGQAESLMNMKHNFKSLKNTPSTFQK</sequence>
<dbReference type="Gene3D" id="1.10.155.10">
    <property type="entry name" value="Chemotaxis receptor methyltransferase CheR, N-terminal domain"/>
    <property type="match status" value="1"/>
</dbReference>
<evidence type="ECO:0000256" key="1">
    <source>
        <dbReference type="ARBA" id="ARBA00001541"/>
    </source>
</evidence>
<dbReference type="EC" id="2.1.1.80" evidence="2"/>
<dbReference type="EMBL" id="FWEV01000122">
    <property type="protein sequence ID" value="SLM30036.1"/>
    <property type="molecule type" value="Genomic_DNA"/>
</dbReference>
<evidence type="ECO:0000313" key="8">
    <source>
        <dbReference type="Proteomes" id="UP000191931"/>
    </source>
</evidence>